<dbReference type="PANTHER" id="PTHR21392:SF1">
    <property type="entry name" value="TRNA-URIDINE AMINOCARBOXYPROPYLTRANSFERASE"/>
    <property type="match status" value="1"/>
</dbReference>
<dbReference type="PANTHER" id="PTHR21392">
    <property type="entry name" value="TRNA-URIDINE AMINOCARBOXYPROPYLTRANSFERASE 2"/>
    <property type="match status" value="1"/>
</dbReference>
<evidence type="ECO:0000313" key="7">
    <source>
        <dbReference type="Proteomes" id="UP000095558"/>
    </source>
</evidence>
<feature type="domain" description="DTW" evidence="5">
    <location>
        <begin position="12"/>
        <end position="202"/>
    </location>
</feature>
<evidence type="ECO:0000259" key="5">
    <source>
        <dbReference type="SMART" id="SM01144"/>
    </source>
</evidence>
<dbReference type="GO" id="GO:0016432">
    <property type="term" value="F:tRNA-uridine aminocarboxypropyltransferase activity"/>
    <property type="evidence" value="ECO:0007669"/>
    <property type="project" value="UniProtKB-EC"/>
</dbReference>
<dbReference type="OrthoDB" id="370626at2"/>
<gene>
    <name evidence="6" type="ORF">ERS852470_00673</name>
</gene>
<dbReference type="SMART" id="SM01144">
    <property type="entry name" value="DTW"/>
    <property type="match status" value="1"/>
</dbReference>
<dbReference type="RefSeq" id="WP_055275440.1">
    <property type="nucleotide sequence ID" value="NZ_CYZV01000005.1"/>
</dbReference>
<evidence type="ECO:0000256" key="4">
    <source>
        <dbReference type="ARBA" id="ARBA00022694"/>
    </source>
</evidence>
<name>A0A173ZM39_9CLOT</name>
<dbReference type="AlphaFoldDB" id="A0A173ZM39"/>
<protein>
    <recommendedName>
        <fullName evidence="1">tRNA-uridine aminocarboxypropyltransferase</fullName>
        <ecNumber evidence="1">2.5.1.25</ecNumber>
    </recommendedName>
</protein>
<sequence>MINKKQITKVCNNCSECGLPVITCICNSIKKVETKAKFIILSSEREVYRNTNTANLLKLINPKSTEIIIWKRGEVAEKVLNYINSNIYSTYLIFPIINEEMKKRKIQYSKSNSIPVFIIVDGTWKEAWKIIRKSNYLKDLPIISLDIERSSKFSLRRGQEDGNLCTVETAIELLKMNKENNISEIIDKSFELFLESYKAGMSGHKIK</sequence>
<dbReference type="EMBL" id="CYZV01000005">
    <property type="protein sequence ID" value="CUN76526.1"/>
    <property type="molecule type" value="Genomic_DNA"/>
</dbReference>
<dbReference type="Proteomes" id="UP000095558">
    <property type="component" value="Unassembled WGS sequence"/>
</dbReference>
<evidence type="ECO:0000256" key="3">
    <source>
        <dbReference type="ARBA" id="ARBA00022691"/>
    </source>
</evidence>
<keyword evidence="4" id="KW-0819">tRNA processing</keyword>
<keyword evidence="3" id="KW-0949">S-adenosyl-L-methionine</keyword>
<evidence type="ECO:0000313" key="6">
    <source>
        <dbReference type="EMBL" id="CUN76526.1"/>
    </source>
</evidence>
<dbReference type="InterPro" id="IPR005636">
    <property type="entry name" value="DTW"/>
</dbReference>
<accession>A0A173ZM39</accession>
<reference evidence="6 7" key="1">
    <citation type="submission" date="2015-09" db="EMBL/GenBank/DDBJ databases">
        <authorList>
            <consortium name="Pathogen Informatics"/>
        </authorList>
    </citation>
    <scope>NUCLEOTIDE SEQUENCE [LARGE SCALE GENOMIC DNA]</scope>
    <source>
        <strain evidence="6 7">2789STDY5834855</strain>
    </source>
</reference>
<dbReference type="InterPro" id="IPR039262">
    <property type="entry name" value="DTWD2/TAPT"/>
</dbReference>
<keyword evidence="2" id="KW-0808">Transferase</keyword>
<dbReference type="Pfam" id="PF03942">
    <property type="entry name" value="DTW"/>
    <property type="match status" value="1"/>
</dbReference>
<dbReference type="EC" id="2.5.1.25" evidence="1"/>
<dbReference type="GO" id="GO:0008033">
    <property type="term" value="P:tRNA processing"/>
    <property type="evidence" value="ECO:0007669"/>
    <property type="project" value="UniProtKB-KW"/>
</dbReference>
<evidence type="ECO:0000256" key="1">
    <source>
        <dbReference type="ARBA" id="ARBA00012386"/>
    </source>
</evidence>
<proteinExistence type="predicted"/>
<organism evidence="6 7">
    <name type="scientific">Clostridium disporicum</name>
    <dbReference type="NCBI Taxonomy" id="84024"/>
    <lineage>
        <taxon>Bacteria</taxon>
        <taxon>Bacillati</taxon>
        <taxon>Bacillota</taxon>
        <taxon>Clostridia</taxon>
        <taxon>Eubacteriales</taxon>
        <taxon>Clostridiaceae</taxon>
        <taxon>Clostridium</taxon>
    </lineage>
</organism>
<evidence type="ECO:0000256" key="2">
    <source>
        <dbReference type="ARBA" id="ARBA00022679"/>
    </source>
</evidence>